<dbReference type="SUPFAM" id="SSF55347">
    <property type="entry name" value="Glyceraldehyde-3-phosphate dehydrogenase-like, C-terminal domain"/>
    <property type="match status" value="1"/>
</dbReference>
<organism evidence="3 4">
    <name type="scientific">Paenibacillus macquariensis</name>
    <dbReference type="NCBI Taxonomy" id="948756"/>
    <lineage>
        <taxon>Bacteria</taxon>
        <taxon>Bacillati</taxon>
        <taxon>Bacillota</taxon>
        <taxon>Bacilli</taxon>
        <taxon>Bacillales</taxon>
        <taxon>Paenibacillaceae</taxon>
        <taxon>Paenibacillus</taxon>
    </lineage>
</organism>
<dbReference type="InterPro" id="IPR051450">
    <property type="entry name" value="Gfo/Idh/MocA_Oxidoreductases"/>
</dbReference>
<dbReference type="InterPro" id="IPR036291">
    <property type="entry name" value="NAD(P)-bd_dom_sf"/>
</dbReference>
<evidence type="ECO:0000313" key="4">
    <source>
        <dbReference type="Proteomes" id="UP000186666"/>
    </source>
</evidence>
<dbReference type="InterPro" id="IPR000683">
    <property type="entry name" value="Gfo/Idh/MocA-like_OxRdtase_N"/>
</dbReference>
<evidence type="ECO:0000259" key="2">
    <source>
        <dbReference type="Pfam" id="PF22725"/>
    </source>
</evidence>
<keyword evidence="4" id="KW-1185">Reference proteome</keyword>
<dbReference type="Pfam" id="PF01408">
    <property type="entry name" value="GFO_IDH_MocA"/>
    <property type="match status" value="1"/>
</dbReference>
<protein>
    <submittedName>
        <fullName evidence="3">Predicted dehydrogenase</fullName>
    </submittedName>
</protein>
<feature type="domain" description="GFO/IDH/MocA-like oxidoreductase" evidence="2">
    <location>
        <begin position="138"/>
        <end position="279"/>
    </location>
</feature>
<dbReference type="SUPFAM" id="SSF51735">
    <property type="entry name" value="NAD(P)-binding Rossmann-fold domains"/>
    <property type="match status" value="1"/>
</dbReference>
<proteinExistence type="predicted"/>
<dbReference type="PANTHER" id="PTHR43377">
    <property type="entry name" value="BILIVERDIN REDUCTASE A"/>
    <property type="match status" value="1"/>
</dbReference>
<name>A0ABY1K2K4_9BACL</name>
<gene>
    <name evidence="3" type="ORF">SAMN05421578_10835</name>
</gene>
<dbReference type="Gene3D" id="3.40.50.720">
    <property type="entry name" value="NAD(P)-binding Rossmann-like Domain"/>
    <property type="match status" value="1"/>
</dbReference>
<comment type="caution">
    <text evidence="3">The sequence shown here is derived from an EMBL/GenBank/DDBJ whole genome shotgun (WGS) entry which is preliminary data.</text>
</comment>
<evidence type="ECO:0000259" key="1">
    <source>
        <dbReference type="Pfam" id="PF01408"/>
    </source>
</evidence>
<evidence type="ECO:0000313" key="3">
    <source>
        <dbReference type="EMBL" id="SIR17449.1"/>
    </source>
</evidence>
<sequence>MGEEMKSQRLNIGIIGCGWIAEYAHIPAFKQISDVKISSVFDIDIGRAARLAKAHDIQGIYSSLNDFLDSGIDAVIVATPNHSHAQYTMESLRRGLHVICEKPVAIRAGDVKQIIEIAEQNQLVYFPAFVNRFRYDVLKMREFIQSNRIGEIIHVEAGWLRRSGIPRPGTWFTNKALSGGGVLIDLGSHMVDICLMLFGDKQPLSQNLDTVMQESKADPLDAGWFKGEYSVGLPMDVEVTAISEIGFSGSSKLNLKLSWAADINGDCTYFIVKGTKGNIKLKTLFGFSNDKLWNEDSLIVEDSAGVEVITLDNSINNAMEAFHAMGQFFADTIRGGATRYLTGSDGLRTVELIEKLYSNENRIDRETAINDLEGLRFE</sequence>
<dbReference type="Pfam" id="PF22725">
    <property type="entry name" value="GFO_IDH_MocA_C3"/>
    <property type="match status" value="1"/>
</dbReference>
<dbReference type="EMBL" id="FTNK01000008">
    <property type="protein sequence ID" value="SIR17449.1"/>
    <property type="molecule type" value="Genomic_DNA"/>
</dbReference>
<feature type="domain" description="Gfo/Idh/MocA-like oxidoreductase N-terminal" evidence="1">
    <location>
        <begin position="10"/>
        <end position="127"/>
    </location>
</feature>
<dbReference type="Gene3D" id="3.30.360.10">
    <property type="entry name" value="Dihydrodipicolinate Reductase, domain 2"/>
    <property type="match status" value="1"/>
</dbReference>
<dbReference type="InterPro" id="IPR055170">
    <property type="entry name" value="GFO_IDH_MocA-like_dom"/>
</dbReference>
<reference evidence="3 4" key="1">
    <citation type="submission" date="2017-01" db="EMBL/GenBank/DDBJ databases">
        <authorList>
            <person name="Varghese N."/>
            <person name="Submissions S."/>
        </authorList>
    </citation>
    <scope>NUCLEOTIDE SEQUENCE [LARGE SCALE GENOMIC DNA]</scope>
    <source>
        <strain evidence="3 4">ATCC 23464</strain>
    </source>
</reference>
<dbReference type="PANTHER" id="PTHR43377:SF1">
    <property type="entry name" value="BILIVERDIN REDUCTASE A"/>
    <property type="match status" value="1"/>
</dbReference>
<accession>A0ABY1K2K4</accession>
<dbReference type="Proteomes" id="UP000186666">
    <property type="component" value="Unassembled WGS sequence"/>
</dbReference>